<comment type="similarity">
    <text evidence="1">Belongs to the peptidase A1 family.</text>
</comment>
<evidence type="ECO:0000256" key="3">
    <source>
        <dbReference type="ARBA" id="ARBA00022750"/>
    </source>
</evidence>
<dbReference type="eggNOG" id="KOG1339">
    <property type="taxonomic scope" value="Eukaryota"/>
</dbReference>
<evidence type="ECO:0000256" key="5">
    <source>
        <dbReference type="ARBA" id="ARBA00023180"/>
    </source>
</evidence>
<name>W1NP63_AMBTC</name>
<dbReference type="InterPro" id="IPR032861">
    <property type="entry name" value="TAXi_N"/>
</dbReference>
<dbReference type="GO" id="GO:0005576">
    <property type="term" value="C:extracellular region"/>
    <property type="evidence" value="ECO:0000318"/>
    <property type="project" value="GO_Central"/>
</dbReference>
<keyword evidence="4" id="KW-0378">Hydrolase</keyword>
<dbReference type="InterPro" id="IPR051708">
    <property type="entry name" value="Plant_Aspart_Prot_A1"/>
</dbReference>
<dbReference type="Gene3D" id="2.40.70.10">
    <property type="entry name" value="Acid Proteases"/>
    <property type="match status" value="3"/>
</dbReference>
<proteinExistence type="inferred from homology"/>
<dbReference type="PROSITE" id="PS51767">
    <property type="entry name" value="PEPTIDASE_A1"/>
    <property type="match status" value="1"/>
</dbReference>
<dbReference type="PANTHER" id="PTHR47967">
    <property type="entry name" value="OS07G0603500 PROTEIN-RELATED"/>
    <property type="match status" value="1"/>
</dbReference>
<evidence type="ECO:0000259" key="7">
    <source>
        <dbReference type="PROSITE" id="PS51767"/>
    </source>
</evidence>
<gene>
    <name evidence="8" type="ORF">AMTR_s00095p00148510</name>
</gene>
<evidence type="ECO:0000256" key="4">
    <source>
        <dbReference type="ARBA" id="ARBA00022801"/>
    </source>
</evidence>
<dbReference type="CDD" id="cd05476">
    <property type="entry name" value="pepsin_A_like_plant"/>
    <property type="match status" value="1"/>
</dbReference>
<dbReference type="PANTHER" id="PTHR47967:SF128">
    <property type="entry name" value="ASPARTIC PROTEINASE CDR1-LIKE"/>
    <property type="match status" value="1"/>
</dbReference>
<dbReference type="InterPro" id="IPR021109">
    <property type="entry name" value="Peptidase_aspartic_dom_sf"/>
</dbReference>
<dbReference type="GO" id="GO:0006508">
    <property type="term" value="P:proteolysis"/>
    <property type="evidence" value="ECO:0007669"/>
    <property type="project" value="UniProtKB-KW"/>
</dbReference>
<keyword evidence="3" id="KW-0064">Aspartyl protease</keyword>
<dbReference type="OMA" id="GIRVELM"/>
<dbReference type="Proteomes" id="UP000017836">
    <property type="component" value="Unassembled WGS sequence"/>
</dbReference>
<evidence type="ECO:0000256" key="1">
    <source>
        <dbReference type="ARBA" id="ARBA00007447"/>
    </source>
</evidence>
<accession>W1NP63</accession>
<evidence type="ECO:0000313" key="9">
    <source>
        <dbReference type="Proteomes" id="UP000017836"/>
    </source>
</evidence>
<evidence type="ECO:0000256" key="6">
    <source>
        <dbReference type="SAM" id="MobiDB-lite"/>
    </source>
</evidence>
<dbReference type="SUPFAM" id="SSF50630">
    <property type="entry name" value="Acid proteases"/>
    <property type="match status" value="2"/>
</dbReference>
<feature type="domain" description="Peptidase A1" evidence="7">
    <location>
        <begin position="108"/>
        <end position="430"/>
    </location>
</feature>
<dbReference type="InterPro" id="IPR032799">
    <property type="entry name" value="TAXi_C"/>
</dbReference>
<evidence type="ECO:0000256" key="2">
    <source>
        <dbReference type="ARBA" id="ARBA00022670"/>
    </source>
</evidence>
<feature type="region of interest" description="Disordered" evidence="6">
    <location>
        <begin position="114"/>
        <end position="190"/>
    </location>
</feature>
<dbReference type="AlphaFoldDB" id="W1NP63"/>
<keyword evidence="5" id="KW-0325">Glycoprotein</keyword>
<dbReference type="Pfam" id="PF14543">
    <property type="entry name" value="TAXi_N"/>
    <property type="match status" value="2"/>
</dbReference>
<dbReference type="InterPro" id="IPR033121">
    <property type="entry name" value="PEPTIDASE_A1"/>
</dbReference>
<evidence type="ECO:0000313" key="8">
    <source>
        <dbReference type="EMBL" id="ERM98216.1"/>
    </source>
</evidence>
<feature type="compositionally biased region" description="Low complexity" evidence="6">
    <location>
        <begin position="153"/>
        <end position="190"/>
    </location>
</feature>
<dbReference type="EMBL" id="KI395483">
    <property type="protein sequence ID" value="ERM98216.1"/>
    <property type="molecule type" value="Genomic_DNA"/>
</dbReference>
<dbReference type="HOGENOM" id="CLU_005738_8_0_1"/>
<dbReference type="InterPro" id="IPR034161">
    <property type="entry name" value="Pepsin-like_plant"/>
</dbReference>
<dbReference type="Pfam" id="PF14541">
    <property type="entry name" value="TAXi_C"/>
    <property type="match status" value="1"/>
</dbReference>
<feature type="compositionally biased region" description="Polar residues" evidence="6">
    <location>
        <begin position="114"/>
        <end position="152"/>
    </location>
</feature>
<keyword evidence="9" id="KW-1185">Reference proteome</keyword>
<reference evidence="9" key="1">
    <citation type="journal article" date="2013" name="Science">
        <title>The Amborella genome and the evolution of flowering plants.</title>
        <authorList>
            <consortium name="Amborella Genome Project"/>
        </authorList>
    </citation>
    <scope>NUCLEOTIDE SEQUENCE [LARGE SCALE GENOMIC DNA]</scope>
</reference>
<keyword evidence="2" id="KW-0645">Protease</keyword>
<protein>
    <recommendedName>
        <fullName evidence="7">Peptidase A1 domain-containing protein</fullName>
    </recommendedName>
</protein>
<dbReference type="Gramene" id="ERM98216">
    <property type="protein sequence ID" value="ERM98216"/>
    <property type="gene ID" value="AMTR_s00095p00148510"/>
</dbReference>
<dbReference type="GO" id="GO:0004190">
    <property type="term" value="F:aspartic-type endopeptidase activity"/>
    <property type="evidence" value="ECO:0000318"/>
    <property type="project" value="GO_Central"/>
</dbReference>
<sequence>MLFLSEPSNVPSLASMRCNGRSPCEPCEHCFDQHGEIYDPQQSCSFVELEDTAPLCQAYHGGTTPANPCPYTVWYGDVSHSTGILATESFTFETSIIDATTTNPLSTHKITINSSASTNPLSRPCKTNTNPHYNSSATTNPRSSRSFAENNPSSSANKSSDSTRTSTSSDSTPSSKDDTPSASTTSTSPSVTVIRTSDAIQTVITGIGFGCGRTNIGNFDASTAGIAELGGGPLSLSSQLGAGKFSYCLTIGDKAGKLVFGDNPMIDGPNTKRTQIIRDPNNPTFHYLNIEGISVGDKRLDIQAFGNEGFIIDSGTTLNTLQDEAYEKLTDEMKAVIPWEAANDPSPDPVSMLEICYKRPNIFEGIPDITYHFSGGADWIIPLHNFFVGRGGDVIYFALHVTEAAPIMGNMAQEDMVVEFDVNNNVLSFASADCTTL</sequence>
<organism evidence="8 9">
    <name type="scientific">Amborella trichopoda</name>
    <dbReference type="NCBI Taxonomy" id="13333"/>
    <lineage>
        <taxon>Eukaryota</taxon>
        <taxon>Viridiplantae</taxon>
        <taxon>Streptophyta</taxon>
        <taxon>Embryophyta</taxon>
        <taxon>Tracheophyta</taxon>
        <taxon>Spermatophyta</taxon>
        <taxon>Magnoliopsida</taxon>
        <taxon>Amborellales</taxon>
        <taxon>Amborellaceae</taxon>
        <taxon>Amborella</taxon>
    </lineage>
</organism>